<dbReference type="EMBL" id="GBXM01105852">
    <property type="protein sequence ID" value="JAH02725.1"/>
    <property type="molecule type" value="Transcribed_RNA"/>
</dbReference>
<evidence type="ECO:0000313" key="1">
    <source>
        <dbReference type="EMBL" id="JAH02725.1"/>
    </source>
</evidence>
<organism evidence="1">
    <name type="scientific">Anguilla anguilla</name>
    <name type="common">European freshwater eel</name>
    <name type="synonym">Muraena anguilla</name>
    <dbReference type="NCBI Taxonomy" id="7936"/>
    <lineage>
        <taxon>Eukaryota</taxon>
        <taxon>Metazoa</taxon>
        <taxon>Chordata</taxon>
        <taxon>Craniata</taxon>
        <taxon>Vertebrata</taxon>
        <taxon>Euteleostomi</taxon>
        <taxon>Actinopterygii</taxon>
        <taxon>Neopterygii</taxon>
        <taxon>Teleostei</taxon>
        <taxon>Anguilliformes</taxon>
        <taxon>Anguillidae</taxon>
        <taxon>Anguilla</taxon>
    </lineage>
</organism>
<dbReference type="AlphaFoldDB" id="A0A0E9PF85"/>
<sequence length="57" mass="6452">MFLCNLNYEGPFRVSMFCLSVTHNLAEADTVYTVCQRMMHNSEPFSVSAENSCHSVC</sequence>
<reference evidence="1" key="1">
    <citation type="submission" date="2014-11" db="EMBL/GenBank/DDBJ databases">
        <authorList>
            <person name="Amaro Gonzalez C."/>
        </authorList>
    </citation>
    <scope>NUCLEOTIDE SEQUENCE</scope>
</reference>
<name>A0A0E9PF85_ANGAN</name>
<reference evidence="1" key="2">
    <citation type="journal article" date="2015" name="Fish Shellfish Immunol.">
        <title>Early steps in the European eel (Anguilla anguilla)-Vibrio vulnificus interaction in the gills: Role of the RtxA13 toxin.</title>
        <authorList>
            <person name="Callol A."/>
            <person name="Pajuelo D."/>
            <person name="Ebbesson L."/>
            <person name="Teles M."/>
            <person name="MacKenzie S."/>
            <person name="Amaro C."/>
        </authorList>
    </citation>
    <scope>NUCLEOTIDE SEQUENCE</scope>
</reference>
<proteinExistence type="predicted"/>
<protein>
    <submittedName>
        <fullName evidence="1">Uncharacterized protein</fullName>
    </submittedName>
</protein>
<accession>A0A0E9PF85</accession>